<feature type="coiled-coil region" evidence="1">
    <location>
        <begin position="167"/>
        <end position="194"/>
    </location>
</feature>
<proteinExistence type="predicted"/>
<accession>A0A9P8A6W1</accession>
<feature type="region of interest" description="Disordered" evidence="2">
    <location>
        <begin position="1"/>
        <end position="42"/>
    </location>
</feature>
<protein>
    <submittedName>
        <fullName evidence="3">Uncharacterized protein</fullName>
    </submittedName>
</protein>
<comment type="caution">
    <text evidence="3">The sequence shown here is derived from an EMBL/GenBank/DDBJ whole genome shotgun (WGS) entry which is preliminary data.</text>
</comment>
<name>A0A9P8A6W1_MORAP</name>
<keyword evidence="1" id="KW-0175">Coiled coil</keyword>
<evidence type="ECO:0000313" key="3">
    <source>
        <dbReference type="EMBL" id="KAG9325457.1"/>
    </source>
</evidence>
<organism evidence="3 4">
    <name type="scientific">Mortierella alpina</name>
    <name type="common">Oleaginous fungus</name>
    <name type="synonym">Mortierella renispora</name>
    <dbReference type="NCBI Taxonomy" id="64518"/>
    <lineage>
        <taxon>Eukaryota</taxon>
        <taxon>Fungi</taxon>
        <taxon>Fungi incertae sedis</taxon>
        <taxon>Mucoromycota</taxon>
        <taxon>Mortierellomycotina</taxon>
        <taxon>Mortierellomycetes</taxon>
        <taxon>Mortierellales</taxon>
        <taxon>Mortierellaceae</taxon>
        <taxon>Mortierella</taxon>
    </lineage>
</organism>
<evidence type="ECO:0000313" key="4">
    <source>
        <dbReference type="Proteomes" id="UP000717515"/>
    </source>
</evidence>
<sequence>MSTHHPLKLQRQTLASMAGKRQPKPTPTPTFDRSTNRTTAATPATATILDQDQDQDKLVRSLAERVYSWATNDLDYRPKQDTRSRTQFRSTLLATNGDSEQQVFDPSALMSLCDGPCGPMLEYLTEIMKPRSKARVAQLSRSTLARHTNPKIPLTEDRDQRTRMLQCRELTLTVASKQREIADVRERIRKQRQLHAIKHIHLQQSTVKVNSLQKVQPLLQQASMGLLADEDEVRRQHFETILKRALEDVLSITRAIALDCVRGEQEQMTANEAIRELCQQLARSRSENVSYFLERVLELKEGHLSLLSSSKEDWPKQGMDIHRGEGADVTDASELLQLFREHHIERVVQIESVYNRISTCEQEKEKLNSKLRYRAQKRDQEKKPNIKHQELEETKASLQGLTTALEFIQAEQESLVERVMSVDEQRSKLEAMNKASRMAGQQMDQLKLTIAKLVEMTKLNCASVPTTALSISDEIMLSLSEGIAQLSALVQDQVSTVENDAVVLRDLTQSSQRRHTERHIQTLQAPAPHAFEGGATLSEQDAAGQWHKVAAASSLSLDRHILQVARLQQDGVARNSIVAQAKDLNQHMEQSKDRIASTVTSSAAEVLQSADIDGSELAGIPGKDEGKNRAIGGSMNIDSLDSRFEVDVKNASQSISRIDQARRTQFQHDIQDTLANAESGSGTVRTIQSLIPDRVRIARATTLHTKHGDTLTPLGKDGKRPWFGPQ</sequence>
<dbReference type="AlphaFoldDB" id="A0A9P8A6W1"/>
<evidence type="ECO:0000256" key="1">
    <source>
        <dbReference type="SAM" id="Coils"/>
    </source>
</evidence>
<evidence type="ECO:0000256" key="2">
    <source>
        <dbReference type="SAM" id="MobiDB-lite"/>
    </source>
</evidence>
<dbReference type="EMBL" id="JAIFTL010000040">
    <property type="protein sequence ID" value="KAG9325457.1"/>
    <property type="molecule type" value="Genomic_DNA"/>
</dbReference>
<reference evidence="3" key="1">
    <citation type="submission" date="2021-07" db="EMBL/GenBank/DDBJ databases">
        <title>Draft genome of Mortierella alpina, strain LL118, isolated from an aspen leaf litter sample.</title>
        <authorList>
            <person name="Yang S."/>
            <person name="Vinatzer B.A."/>
        </authorList>
    </citation>
    <scope>NUCLEOTIDE SEQUENCE</scope>
    <source>
        <strain evidence="3">LL118</strain>
    </source>
</reference>
<gene>
    <name evidence="3" type="ORF">KVV02_004770</name>
</gene>
<feature type="coiled-coil region" evidence="1">
    <location>
        <begin position="350"/>
        <end position="411"/>
    </location>
</feature>
<dbReference type="Proteomes" id="UP000717515">
    <property type="component" value="Unassembled WGS sequence"/>
</dbReference>